<accession>A0A286TUV6</accession>
<dbReference type="AlphaFoldDB" id="A0A286TUV6"/>
<dbReference type="GO" id="GO:0008168">
    <property type="term" value="F:methyltransferase activity"/>
    <property type="evidence" value="ECO:0007669"/>
    <property type="project" value="UniProtKB-KW"/>
</dbReference>
<sequence length="410" mass="46478">MEKIFNMLKSCKIISSAVTVSKRHVYATVLLTCVFNLSSYWSVITFASEEIQVTSDNIIDYEFDYANPRFAWTDFTDGGKLWIGYIDPQTGEFLPPDGKALLVDTDTIYQGNGPEWAATSQGPRLVYNKKLQDLRVGLAQATEISNSWIVDFLHKSKKRLNPLASLNLEDRNPLIFYLLRIGNNQHILAWRVLDYAITEETIPMSLGATGGRWVPDRRALVFSATLDNGGRQAFLYDCNTEETEQLTFDSGRKQTVFMWKAPEFNDEYIFFASVKMNNFSVIRVYNKTINQDGVEEWNVFKTISPPSTGIYFWSPEPFVHNGKSYISFVASTSPNHLASDVPTQIWLADIVPAGGFVKNLTTDPNKLRIDPEVFVTDQGPYIYYNREIPGTDTDPRIKEGIYRVDTGLGP</sequence>
<dbReference type="EMBL" id="BAOS01000004">
    <property type="protein sequence ID" value="GAX59668.1"/>
    <property type="molecule type" value="Genomic_DNA"/>
</dbReference>
<dbReference type="InterPro" id="IPR023296">
    <property type="entry name" value="Glyco_hydro_beta-prop_sf"/>
</dbReference>
<organism evidence="1 2">
    <name type="scientific">Candidatus Scalindua japonica</name>
    <dbReference type="NCBI Taxonomy" id="1284222"/>
    <lineage>
        <taxon>Bacteria</taxon>
        <taxon>Pseudomonadati</taxon>
        <taxon>Planctomycetota</taxon>
        <taxon>Candidatus Brocadiia</taxon>
        <taxon>Candidatus Brocadiales</taxon>
        <taxon>Candidatus Scalinduaceae</taxon>
        <taxon>Candidatus Scalindua</taxon>
    </lineage>
</organism>
<name>A0A286TUV6_9BACT</name>
<protein>
    <submittedName>
        <fullName evidence="1">SAM-dependent methyltransferase</fullName>
    </submittedName>
</protein>
<comment type="caution">
    <text evidence="1">The sequence shown here is derived from an EMBL/GenBank/DDBJ whole genome shotgun (WGS) entry which is preliminary data.</text>
</comment>
<evidence type="ECO:0000313" key="2">
    <source>
        <dbReference type="Proteomes" id="UP000218542"/>
    </source>
</evidence>
<dbReference type="OrthoDB" id="1396907at2"/>
<dbReference type="RefSeq" id="WP_096892803.1">
    <property type="nucleotide sequence ID" value="NZ_BAOS01000004.1"/>
</dbReference>
<evidence type="ECO:0000313" key="1">
    <source>
        <dbReference type="EMBL" id="GAX59668.1"/>
    </source>
</evidence>
<dbReference type="SUPFAM" id="SSF82171">
    <property type="entry name" value="DPP6 N-terminal domain-like"/>
    <property type="match status" value="1"/>
</dbReference>
<proteinExistence type="predicted"/>
<keyword evidence="1" id="KW-0489">Methyltransferase</keyword>
<gene>
    <name evidence="1" type="ORF">SCALIN_C04_0156</name>
</gene>
<keyword evidence="1" id="KW-0808">Transferase</keyword>
<dbReference type="GO" id="GO:0032259">
    <property type="term" value="P:methylation"/>
    <property type="evidence" value="ECO:0007669"/>
    <property type="project" value="UniProtKB-KW"/>
</dbReference>
<dbReference type="Proteomes" id="UP000218542">
    <property type="component" value="Unassembled WGS sequence"/>
</dbReference>
<reference evidence="1 2" key="1">
    <citation type="journal article" date="2017" name="Environ. Microbiol. Rep.">
        <title>Genetic diversity of marine anaerobic ammonium-oxidizing bacteria as revealed by genomic and proteomic analyses of 'Candidatus Scalindua japonica'.</title>
        <authorList>
            <person name="Oshiki M."/>
            <person name="Mizuto K."/>
            <person name="Kimura Z."/>
            <person name="Kindaichi T."/>
            <person name="Satoh H."/>
            <person name="Okabe S."/>
        </authorList>
    </citation>
    <scope>NUCLEOTIDE SEQUENCE [LARGE SCALE GENOMIC DNA]</scope>
    <source>
        <strain evidence="2">husup-a2</strain>
    </source>
</reference>
<dbReference type="Gene3D" id="2.115.10.20">
    <property type="entry name" value="Glycosyl hydrolase domain, family 43"/>
    <property type="match status" value="1"/>
</dbReference>
<keyword evidence="2" id="KW-1185">Reference proteome</keyword>